<dbReference type="AlphaFoldDB" id="A0A8X6FMW1"/>
<dbReference type="Proteomes" id="UP000887116">
    <property type="component" value="Unassembled WGS sequence"/>
</dbReference>
<reference evidence="1" key="1">
    <citation type="submission" date="2020-07" db="EMBL/GenBank/DDBJ databases">
        <title>Multicomponent nature underlies the extraordinary mechanical properties of spider dragline silk.</title>
        <authorList>
            <person name="Kono N."/>
            <person name="Nakamura H."/>
            <person name="Mori M."/>
            <person name="Yoshida Y."/>
            <person name="Ohtoshi R."/>
            <person name="Malay A.D."/>
            <person name="Moran D.A.P."/>
            <person name="Tomita M."/>
            <person name="Numata K."/>
            <person name="Arakawa K."/>
        </authorList>
    </citation>
    <scope>NUCLEOTIDE SEQUENCE</scope>
</reference>
<comment type="caution">
    <text evidence="1">The sequence shown here is derived from an EMBL/GenBank/DDBJ whole genome shotgun (WGS) entry which is preliminary data.</text>
</comment>
<evidence type="ECO:0000313" key="2">
    <source>
        <dbReference type="Proteomes" id="UP000887116"/>
    </source>
</evidence>
<sequence length="75" mass="8599">MMKNPIPKNLWLSAECTCVGKIDEDSRTMPQTFEMVLKARMCNLCKITRPGVVPHTLKWLKILNRSPKPEKGHAH</sequence>
<proteinExistence type="predicted"/>
<gene>
    <name evidence="1" type="ORF">TNCT_217751</name>
</gene>
<dbReference type="EMBL" id="BMAO01032837">
    <property type="protein sequence ID" value="GFQ85060.1"/>
    <property type="molecule type" value="Genomic_DNA"/>
</dbReference>
<accession>A0A8X6FMW1</accession>
<organism evidence="1 2">
    <name type="scientific">Trichonephila clavata</name>
    <name type="common">Joro spider</name>
    <name type="synonym">Nephila clavata</name>
    <dbReference type="NCBI Taxonomy" id="2740835"/>
    <lineage>
        <taxon>Eukaryota</taxon>
        <taxon>Metazoa</taxon>
        <taxon>Ecdysozoa</taxon>
        <taxon>Arthropoda</taxon>
        <taxon>Chelicerata</taxon>
        <taxon>Arachnida</taxon>
        <taxon>Araneae</taxon>
        <taxon>Araneomorphae</taxon>
        <taxon>Entelegynae</taxon>
        <taxon>Araneoidea</taxon>
        <taxon>Nephilidae</taxon>
        <taxon>Trichonephila</taxon>
    </lineage>
</organism>
<protein>
    <submittedName>
        <fullName evidence="1">Uncharacterized protein</fullName>
    </submittedName>
</protein>
<name>A0A8X6FMW1_TRICU</name>
<keyword evidence="2" id="KW-1185">Reference proteome</keyword>
<evidence type="ECO:0000313" key="1">
    <source>
        <dbReference type="EMBL" id="GFQ85060.1"/>
    </source>
</evidence>